<keyword evidence="4" id="KW-0788">Thiol protease</keyword>
<evidence type="ECO:0000256" key="4">
    <source>
        <dbReference type="ARBA" id="ARBA00022807"/>
    </source>
</evidence>
<sequence length="180" mass="18811">MQHLSQNPDVRNAMPRPGSTLRLRARRSTLPARASILAALIGICVAAGQLATPAPAGAAPAPGKAAAVVALAKSLSGKRYRAGGASPGGGFDCSGFTMYVYRTAAGKKLPHNANRQQRAGVAVSKAQARPGDLLIFRKGAHGYHAAIYAGGGYMYDAPRPGVRVGKHKIWSRAYVVRRVV</sequence>
<dbReference type="RefSeq" id="WP_307238744.1">
    <property type="nucleotide sequence ID" value="NZ_JAUSUZ010000001.1"/>
</dbReference>
<name>A0AAE4AX70_9ACTN</name>
<evidence type="ECO:0000256" key="5">
    <source>
        <dbReference type="SAM" id="MobiDB-lite"/>
    </source>
</evidence>
<keyword evidence="2" id="KW-0645">Protease</keyword>
<organism evidence="7 8">
    <name type="scientific">Catenuloplanes indicus</name>
    <dbReference type="NCBI Taxonomy" id="137267"/>
    <lineage>
        <taxon>Bacteria</taxon>
        <taxon>Bacillati</taxon>
        <taxon>Actinomycetota</taxon>
        <taxon>Actinomycetes</taxon>
        <taxon>Micromonosporales</taxon>
        <taxon>Micromonosporaceae</taxon>
        <taxon>Catenuloplanes</taxon>
    </lineage>
</organism>
<accession>A0AAE4AX70</accession>
<dbReference type="SUPFAM" id="SSF54001">
    <property type="entry name" value="Cysteine proteinases"/>
    <property type="match status" value="1"/>
</dbReference>
<evidence type="ECO:0000256" key="2">
    <source>
        <dbReference type="ARBA" id="ARBA00022670"/>
    </source>
</evidence>
<dbReference type="Proteomes" id="UP001240236">
    <property type="component" value="Unassembled WGS sequence"/>
</dbReference>
<dbReference type="PANTHER" id="PTHR47359">
    <property type="entry name" value="PEPTIDOGLYCAN DL-ENDOPEPTIDASE CWLO"/>
    <property type="match status" value="1"/>
</dbReference>
<dbReference type="GO" id="GO:0006508">
    <property type="term" value="P:proteolysis"/>
    <property type="evidence" value="ECO:0007669"/>
    <property type="project" value="UniProtKB-KW"/>
</dbReference>
<dbReference type="InterPro" id="IPR038765">
    <property type="entry name" value="Papain-like_cys_pep_sf"/>
</dbReference>
<dbReference type="InterPro" id="IPR000064">
    <property type="entry name" value="NLP_P60_dom"/>
</dbReference>
<dbReference type="AlphaFoldDB" id="A0AAE4AX70"/>
<evidence type="ECO:0000313" key="8">
    <source>
        <dbReference type="Proteomes" id="UP001240236"/>
    </source>
</evidence>
<comment type="similarity">
    <text evidence="1">Belongs to the peptidase C40 family.</text>
</comment>
<feature type="domain" description="NlpC/P60" evidence="6">
    <location>
        <begin position="62"/>
        <end position="180"/>
    </location>
</feature>
<dbReference type="InterPro" id="IPR051794">
    <property type="entry name" value="PG_Endopeptidase_C40"/>
</dbReference>
<dbReference type="PANTHER" id="PTHR47359:SF3">
    <property type="entry name" value="NLP_P60 DOMAIN-CONTAINING PROTEIN-RELATED"/>
    <property type="match status" value="1"/>
</dbReference>
<dbReference type="EMBL" id="JAUSUZ010000001">
    <property type="protein sequence ID" value="MDQ0365852.1"/>
    <property type="molecule type" value="Genomic_DNA"/>
</dbReference>
<evidence type="ECO:0000256" key="3">
    <source>
        <dbReference type="ARBA" id="ARBA00022801"/>
    </source>
</evidence>
<dbReference type="Gene3D" id="3.90.1720.10">
    <property type="entry name" value="endopeptidase domain like (from Nostoc punctiforme)"/>
    <property type="match status" value="1"/>
</dbReference>
<comment type="caution">
    <text evidence="7">The sequence shown here is derived from an EMBL/GenBank/DDBJ whole genome shotgun (WGS) entry which is preliminary data.</text>
</comment>
<dbReference type="GO" id="GO:0008234">
    <property type="term" value="F:cysteine-type peptidase activity"/>
    <property type="evidence" value="ECO:0007669"/>
    <property type="project" value="UniProtKB-KW"/>
</dbReference>
<evidence type="ECO:0000256" key="1">
    <source>
        <dbReference type="ARBA" id="ARBA00007074"/>
    </source>
</evidence>
<dbReference type="PROSITE" id="PS51935">
    <property type="entry name" value="NLPC_P60"/>
    <property type="match status" value="1"/>
</dbReference>
<keyword evidence="3 7" id="KW-0378">Hydrolase</keyword>
<reference evidence="7 8" key="1">
    <citation type="submission" date="2023-07" db="EMBL/GenBank/DDBJ databases">
        <title>Sequencing the genomes of 1000 actinobacteria strains.</title>
        <authorList>
            <person name="Klenk H.-P."/>
        </authorList>
    </citation>
    <scope>NUCLEOTIDE SEQUENCE [LARGE SCALE GENOMIC DNA]</scope>
    <source>
        <strain evidence="7 8">DSM 44709</strain>
    </source>
</reference>
<dbReference type="Pfam" id="PF00877">
    <property type="entry name" value="NLPC_P60"/>
    <property type="match status" value="1"/>
</dbReference>
<gene>
    <name evidence="7" type="ORF">J2S42_002521</name>
</gene>
<evidence type="ECO:0000259" key="6">
    <source>
        <dbReference type="PROSITE" id="PS51935"/>
    </source>
</evidence>
<keyword evidence="8" id="KW-1185">Reference proteome</keyword>
<evidence type="ECO:0000313" key="7">
    <source>
        <dbReference type="EMBL" id="MDQ0365852.1"/>
    </source>
</evidence>
<feature type="region of interest" description="Disordered" evidence="5">
    <location>
        <begin position="1"/>
        <end position="20"/>
    </location>
</feature>
<protein>
    <submittedName>
        <fullName evidence="7">Cell wall-associated NlpC family hydrolase</fullName>
    </submittedName>
</protein>
<proteinExistence type="inferred from homology"/>